<keyword evidence="3" id="KW-1185">Reference proteome</keyword>
<proteinExistence type="predicted"/>
<dbReference type="EnsemblMetazoa" id="ASIC015923-RA">
    <property type="protein sequence ID" value="ASIC015923-PA"/>
    <property type="gene ID" value="ASIC015923"/>
</dbReference>
<reference evidence="2" key="2">
    <citation type="submission" date="2020-05" db="UniProtKB">
        <authorList>
            <consortium name="EnsemblMetazoa"/>
        </authorList>
    </citation>
    <scope>IDENTIFICATION</scope>
</reference>
<evidence type="ECO:0000313" key="1">
    <source>
        <dbReference type="EMBL" id="KFB47852.1"/>
    </source>
</evidence>
<evidence type="ECO:0000313" key="2">
    <source>
        <dbReference type="EnsemblMetazoa" id="ASIC015923-PA"/>
    </source>
</evidence>
<reference evidence="1 3" key="1">
    <citation type="journal article" date="2014" name="BMC Genomics">
        <title>Genome sequence of Anopheles sinensis provides insight into genetics basis of mosquito competence for malaria parasites.</title>
        <authorList>
            <person name="Zhou D."/>
            <person name="Zhang D."/>
            <person name="Ding G."/>
            <person name="Shi L."/>
            <person name="Hou Q."/>
            <person name="Ye Y."/>
            <person name="Xu Y."/>
            <person name="Zhou H."/>
            <person name="Xiong C."/>
            <person name="Li S."/>
            <person name="Yu J."/>
            <person name="Hong S."/>
            <person name="Yu X."/>
            <person name="Zou P."/>
            <person name="Chen C."/>
            <person name="Chang X."/>
            <person name="Wang W."/>
            <person name="Lv Y."/>
            <person name="Sun Y."/>
            <person name="Ma L."/>
            <person name="Shen B."/>
            <person name="Zhu C."/>
        </authorList>
    </citation>
    <scope>NUCLEOTIDE SEQUENCE [LARGE SCALE GENOMIC DNA]</scope>
</reference>
<name>A0A084WCA8_ANOSI</name>
<dbReference type="VEuPathDB" id="VectorBase:ASIC015923"/>
<protein>
    <submittedName>
        <fullName evidence="1 2">Uncharacterized protein</fullName>
    </submittedName>
</protein>
<organism evidence="1">
    <name type="scientific">Anopheles sinensis</name>
    <name type="common">Mosquito</name>
    <dbReference type="NCBI Taxonomy" id="74873"/>
    <lineage>
        <taxon>Eukaryota</taxon>
        <taxon>Metazoa</taxon>
        <taxon>Ecdysozoa</taxon>
        <taxon>Arthropoda</taxon>
        <taxon>Hexapoda</taxon>
        <taxon>Insecta</taxon>
        <taxon>Pterygota</taxon>
        <taxon>Neoptera</taxon>
        <taxon>Endopterygota</taxon>
        <taxon>Diptera</taxon>
        <taxon>Nematocera</taxon>
        <taxon>Culicoidea</taxon>
        <taxon>Culicidae</taxon>
        <taxon>Anophelinae</taxon>
        <taxon>Anopheles</taxon>
    </lineage>
</organism>
<dbReference type="EMBL" id="KE525335">
    <property type="protein sequence ID" value="KFB47852.1"/>
    <property type="molecule type" value="Genomic_DNA"/>
</dbReference>
<evidence type="ECO:0000313" key="3">
    <source>
        <dbReference type="Proteomes" id="UP000030765"/>
    </source>
</evidence>
<accession>A0A084WCA8</accession>
<dbReference type="Proteomes" id="UP000030765">
    <property type="component" value="Unassembled WGS sequence"/>
</dbReference>
<gene>
    <name evidence="1" type="ORF">ZHAS_00015923</name>
</gene>
<dbReference type="AlphaFoldDB" id="A0A084WCA8"/>
<dbReference type="EMBL" id="ATLV01022639">
    <property type="status" value="NOT_ANNOTATED_CDS"/>
    <property type="molecule type" value="Genomic_DNA"/>
</dbReference>
<sequence length="150" mass="16596">MKRTTTGPNWIGFSSCPQDHKLENQSAEILNGLMQCLGRFKTPLGEEYKTLSPMFRVTMLPFRALALSENNRINFMSPTITRMCIQCANQARPDQVSVNQSNHCSGSMINIDVVLASGGQTMVVDMTLKSHGITSNHQKTRVSNSMLGNC</sequence>
<dbReference type="PROSITE" id="PS51257">
    <property type="entry name" value="PROKAR_LIPOPROTEIN"/>
    <property type="match status" value="1"/>
</dbReference>